<accession>A0A7J9E1F2</accession>
<gene>
    <name evidence="1" type="ORF">Gotri_015699</name>
</gene>
<protein>
    <submittedName>
        <fullName evidence="1">Uncharacterized protein</fullName>
    </submittedName>
</protein>
<comment type="caution">
    <text evidence="1">The sequence shown here is derived from an EMBL/GenBank/DDBJ whole genome shotgun (WGS) entry which is preliminary data.</text>
</comment>
<proteinExistence type="predicted"/>
<name>A0A7J9E1F2_9ROSI</name>
<evidence type="ECO:0000313" key="2">
    <source>
        <dbReference type="Proteomes" id="UP000593568"/>
    </source>
</evidence>
<dbReference type="EMBL" id="JABEZW010000006">
    <property type="protein sequence ID" value="MBA0766678.1"/>
    <property type="molecule type" value="Genomic_DNA"/>
</dbReference>
<evidence type="ECO:0000313" key="1">
    <source>
        <dbReference type="EMBL" id="MBA0766678.1"/>
    </source>
</evidence>
<reference evidence="1 2" key="1">
    <citation type="journal article" date="2019" name="Genome Biol. Evol.">
        <title>Insights into the evolution of the New World diploid cottons (Gossypium, subgenus Houzingenia) based on genome sequencing.</title>
        <authorList>
            <person name="Grover C.E."/>
            <person name="Arick M.A. 2nd"/>
            <person name="Thrash A."/>
            <person name="Conover J.L."/>
            <person name="Sanders W.S."/>
            <person name="Peterson D.G."/>
            <person name="Frelichowski J.E."/>
            <person name="Scheffler J.A."/>
            <person name="Scheffler B.E."/>
            <person name="Wendel J.F."/>
        </authorList>
    </citation>
    <scope>NUCLEOTIDE SEQUENCE [LARGE SCALE GENOMIC DNA]</scope>
    <source>
        <strain evidence="1">8</strain>
        <tissue evidence="1">Leaf</tissue>
    </source>
</reference>
<keyword evidence="2" id="KW-1185">Reference proteome</keyword>
<sequence length="45" mass="5401">MEVRTSMECVWEQMVCMGLITRDLDERPKRARTYCEFHAKEGHNI</sequence>
<dbReference type="AlphaFoldDB" id="A0A7J9E1F2"/>
<dbReference type="Proteomes" id="UP000593568">
    <property type="component" value="Unassembled WGS sequence"/>
</dbReference>
<organism evidence="1 2">
    <name type="scientific">Gossypium trilobum</name>
    <dbReference type="NCBI Taxonomy" id="34281"/>
    <lineage>
        <taxon>Eukaryota</taxon>
        <taxon>Viridiplantae</taxon>
        <taxon>Streptophyta</taxon>
        <taxon>Embryophyta</taxon>
        <taxon>Tracheophyta</taxon>
        <taxon>Spermatophyta</taxon>
        <taxon>Magnoliopsida</taxon>
        <taxon>eudicotyledons</taxon>
        <taxon>Gunneridae</taxon>
        <taxon>Pentapetalae</taxon>
        <taxon>rosids</taxon>
        <taxon>malvids</taxon>
        <taxon>Malvales</taxon>
        <taxon>Malvaceae</taxon>
        <taxon>Malvoideae</taxon>
        <taxon>Gossypium</taxon>
    </lineage>
</organism>